<gene>
    <name evidence="2" type="ORF">EV421DRAFT_1742595</name>
</gene>
<sequence length="288" mass="32559">MPPLLLLLPTPMPTQDTFTPAADTLLSNLTTLQGPPHLVILLAPSRPLIDMSITISTPIYAGFHLTMTLESLHPYVCRLRFTFKSVSKRTEEKTLHSAIIVCPDIEELEVDGEAGEECWCSIVPHFKILLVLIMRKPGTAQVKTMKEELDERFPSPKTCQNTLDIVYYQPFRPLHGHQRMSSSSQLHWRHPSPSLPHSRSSPCPPFDDVFMKKIARDFAPPLPRIVIPLMEQRFMKAEQCFGFNNSDDNNDLPFFTLSATRQSSSMQHCHEEVEVDVHGAGKMVMVSV</sequence>
<keyword evidence="3" id="KW-1185">Reference proteome</keyword>
<comment type="caution">
    <text evidence="2">The sequence shown here is derived from an EMBL/GenBank/DDBJ whole genome shotgun (WGS) entry which is preliminary data.</text>
</comment>
<evidence type="ECO:0000313" key="2">
    <source>
        <dbReference type="EMBL" id="KAK0432076.1"/>
    </source>
</evidence>
<dbReference type="AlphaFoldDB" id="A0AA39MEM9"/>
<dbReference type="Proteomes" id="UP001175226">
    <property type="component" value="Unassembled WGS sequence"/>
</dbReference>
<evidence type="ECO:0000313" key="3">
    <source>
        <dbReference type="Proteomes" id="UP001175226"/>
    </source>
</evidence>
<accession>A0AA39MEM9</accession>
<feature type="compositionally biased region" description="Low complexity" evidence="1">
    <location>
        <begin position="191"/>
        <end position="201"/>
    </location>
</feature>
<dbReference type="EMBL" id="JAUEPT010000101">
    <property type="protein sequence ID" value="KAK0432076.1"/>
    <property type="molecule type" value="Genomic_DNA"/>
</dbReference>
<protein>
    <submittedName>
        <fullName evidence="2">Uncharacterized protein</fullName>
    </submittedName>
</protein>
<reference evidence="2" key="1">
    <citation type="submission" date="2023-06" db="EMBL/GenBank/DDBJ databases">
        <authorList>
            <consortium name="Lawrence Berkeley National Laboratory"/>
            <person name="Ahrendt S."/>
            <person name="Sahu N."/>
            <person name="Indic B."/>
            <person name="Wong-Bajracharya J."/>
            <person name="Merenyi Z."/>
            <person name="Ke H.-M."/>
            <person name="Monk M."/>
            <person name="Kocsube S."/>
            <person name="Drula E."/>
            <person name="Lipzen A."/>
            <person name="Balint B."/>
            <person name="Henrissat B."/>
            <person name="Andreopoulos B."/>
            <person name="Martin F.M."/>
            <person name="Harder C.B."/>
            <person name="Rigling D."/>
            <person name="Ford K.L."/>
            <person name="Foster G.D."/>
            <person name="Pangilinan J."/>
            <person name="Papanicolaou A."/>
            <person name="Barry K."/>
            <person name="LaButti K."/>
            <person name="Viragh M."/>
            <person name="Koriabine M."/>
            <person name="Yan M."/>
            <person name="Riley R."/>
            <person name="Champramary S."/>
            <person name="Plett K.L."/>
            <person name="Tsai I.J."/>
            <person name="Slot J."/>
            <person name="Sipos G."/>
            <person name="Plett J."/>
            <person name="Nagy L.G."/>
            <person name="Grigoriev I.V."/>
        </authorList>
    </citation>
    <scope>NUCLEOTIDE SEQUENCE</scope>
    <source>
        <strain evidence="2">FPL87.14</strain>
    </source>
</reference>
<evidence type="ECO:0000256" key="1">
    <source>
        <dbReference type="SAM" id="MobiDB-lite"/>
    </source>
</evidence>
<organism evidence="2 3">
    <name type="scientific">Armillaria borealis</name>
    <dbReference type="NCBI Taxonomy" id="47425"/>
    <lineage>
        <taxon>Eukaryota</taxon>
        <taxon>Fungi</taxon>
        <taxon>Dikarya</taxon>
        <taxon>Basidiomycota</taxon>
        <taxon>Agaricomycotina</taxon>
        <taxon>Agaricomycetes</taxon>
        <taxon>Agaricomycetidae</taxon>
        <taxon>Agaricales</taxon>
        <taxon>Marasmiineae</taxon>
        <taxon>Physalacriaceae</taxon>
        <taxon>Armillaria</taxon>
    </lineage>
</organism>
<feature type="region of interest" description="Disordered" evidence="1">
    <location>
        <begin position="182"/>
        <end position="201"/>
    </location>
</feature>
<name>A0AA39MEM9_9AGAR</name>
<proteinExistence type="predicted"/>